<dbReference type="AlphaFoldDB" id="A0A368GWD7"/>
<evidence type="ECO:0000313" key="2">
    <source>
        <dbReference type="EMBL" id="RCN47297.1"/>
    </source>
</evidence>
<proteinExistence type="predicted"/>
<dbReference type="EMBL" id="JOJR01000064">
    <property type="protein sequence ID" value="RCN47297.1"/>
    <property type="molecule type" value="Genomic_DNA"/>
</dbReference>
<gene>
    <name evidence="2" type="ORF">ANCCAN_06585</name>
</gene>
<feature type="domain" description="SCP" evidence="1">
    <location>
        <begin position="31"/>
        <end position="104"/>
    </location>
</feature>
<dbReference type="InterPro" id="IPR014044">
    <property type="entry name" value="CAP_dom"/>
</dbReference>
<evidence type="ECO:0000313" key="3">
    <source>
        <dbReference type="Proteomes" id="UP000252519"/>
    </source>
</evidence>
<sequence length="107" mass="12016">MTVAAGCPSKPKLDYVPAGKSVNYAIQRGVQNKPTQDSDFETAVQDAVDKWYDYRFEDNLDTKTVLYQNEAMEPFANIIYKNTIAVGCAIIYCDTKRIATACVYNDK</sequence>
<keyword evidence="3" id="KW-1185">Reference proteome</keyword>
<reference evidence="2 3" key="1">
    <citation type="submission" date="2014-10" db="EMBL/GenBank/DDBJ databases">
        <title>Draft genome of the hookworm Ancylostoma caninum.</title>
        <authorList>
            <person name="Mitreva M."/>
        </authorList>
    </citation>
    <scope>NUCLEOTIDE SEQUENCE [LARGE SCALE GENOMIC DNA]</scope>
    <source>
        <strain evidence="2 3">Baltimore</strain>
    </source>
</reference>
<dbReference type="Proteomes" id="UP000252519">
    <property type="component" value="Unassembled WGS sequence"/>
</dbReference>
<name>A0A368GWD7_ANCCA</name>
<dbReference type="Pfam" id="PF00188">
    <property type="entry name" value="CAP"/>
    <property type="match status" value="1"/>
</dbReference>
<accession>A0A368GWD7</accession>
<organism evidence="2 3">
    <name type="scientific">Ancylostoma caninum</name>
    <name type="common">Dog hookworm</name>
    <dbReference type="NCBI Taxonomy" id="29170"/>
    <lineage>
        <taxon>Eukaryota</taxon>
        <taxon>Metazoa</taxon>
        <taxon>Ecdysozoa</taxon>
        <taxon>Nematoda</taxon>
        <taxon>Chromadorea</taxon>
        <taxon>Rhabditida</taxon>
        <taxon>Rhabditina</taxon>
        <taxon>Rhabditomorpha</taxon>
        <taxon>Strongyloidea</taxon>
        <taxon>Ancylostomatidae</taxon>
        <taxon>Ancylostomatinae</taxon>
        <taxon>Ancylostoma</taxon>
    </lineage>
</organism>
<comment type="caution">
    <text evidence="2">The sequence shown here is derived from an EMBL/GenBank/DDBJ whole genome shotgun (WGS) entry which is preliminary data.</text>
</comment>
<dbReference type="Gene3D" id="3.40.33.10">
    <property type="entry name" value="CAP"/>
    <property type="match status" value="1"/>
</dbReference>
<evidence type="ECO:0000259" key="1">
    <source>
        <dbReference type="Pfam" id="PF00188"/>
    </source>
</evidence>
<dbReference type="SUPFAM" id="SSF55797">
    <property type="entry name" value="PR-1-like"/>
    <property type="match status" value="1"/>
</dbReference>
<dbReference type="InterPro" id="IPR035940">
    <property type="entry name" value="CAP_sf"/>
</dbReference>
<dbReference type="OrthoDB" id="337038at2759"/>
<protein>
    <recommendedName>
        <fullName evidence="1">SCP domain-containing protein</fullName>
    </recommendedName>
</protein>